<reference evidence="4 5" key="1">
    <citation type="journal article" date="2006" name="Science">
        <title>The 160-kilobase genome of the bacterial endosymbiont Carsonella.</title>
        <authorList>
            <person name="Nakabachi A."/>
            <person name="Yamashita A."/>
            <person name="Toh H."/>
            <person name="Ishikawa H."/>
            <person name="Dunbar H."/>
            <person name="Moran N."/>
            <person name="Hattori M."/>
        </authorList>
    </citation>
    <scope>NUCLEOTIDE SEQUENCE [LARGE SCALE GENOMIC DNA]</scope>
    <source>
        <strain evidence="4 5">PV</strain>
    </source>
</reference>
<dbReference type="CDD" id="cd02869">
    <property type="entry name" value="PseudoU_synth_RluA_like"/>
    <property type="match status" value="1"/>
</dbReference>
<dbReference type="InterPro" id="IPR020103">
    <property type="entry name" value="PsdUridine_synth_cat_dom_sf"/>
</dbReference>
<evidence type="ECO:0000259" key="3">
    <source>
        <dbReference type="Pfam" id="PF00849"/>
    </source>
</evidence>
<dbReference type="HOGENOM" id="CLU_1352569_0_0_6"/>
<dbReference type="InterPro" id="IPR050188">
    <property type="entry name" value="RluA_PseudoU_synthase"/>
</dbReference>
<evidence type="ECO:0000256" key="2">
    <source>
        <dbReference type="ARBA" id="ARBA00023235"/>
    </source>
</evidence>
<dbReference type="PANTHER" id="PTHR21600">
    <property type="entry name" value="MITOCHONDRIAL RNA PSEUDOURIDINE SYNTHASE"/>
    <property type="match status" value="1"/>
</dbReference>
<organism evidence="4 5">
    <name type="scientific">Carsonella ruddii (strain PV)</name>
    <dbReference type="NCBI Taxonomy" id="387662"/>
    <lineage>
        <taxon>Bacteria</taxon>
        <taxon>Pseudomonadati</taxon>
        <taxon>Pseudomonadota</taxon>
        <taxon>Gammaproteobacteria</taxon>
        <taxon>Oceanospirillales</taxon>
        <taxon>Halomonadaceae</taxon>
        <taxon>Zymobacter group</taxon>
        <taxon>Candidatus Carsonella</taxon>
    </lineage>
</organism>
<dbReference type="GO" id="GO:0140098">
    <property type="term" value="F:catalytic activity, acting on RNA"/>
    <property type="evidence" value="ECO:0007669"/>
    <property type="project" value="UniProtKB-ARBA"/>
</dbReference>
<dbReference type="GO" id="GO:0003723">
    <property type="term" value="F:RNA binding"/>
    <property type="evidence" value="ECO:0007669"/>
    <property type="project" value="InterPro"/>
</dbReference>
<dbReference type="SUPFAM" id="SSF55120">
    <property type="entry name" value="Pseudouridine synthase"/>
    <property type="match status" value="1"/>
</dbReference>
<dbReference type="RefSeq" id="WP_011672351.1">
    <property type="nucleotide sequence ID" value="NC_008512.1"/>
</dbReference>
<dbReference type="STRING" id="387662.CRP_128"/>
<dbReference type="GO" id="GO:0009982">
    <property type="term" value="F:pseudouridine synthase activity"/>
    <property type="evidence" value="ECO:0007669"/>
    <property type="project" value="InterPro"/>
</dbReference>
<dbReference type="Pfam" id="PF00849">
    <property type="entry name" value="PseudoU_synth_2"/>
    <property type="match status" value="1"/>
</dbReference>
<evidence type="ECO:0000313" key="5">
    <source>
        <dbReference type="Proteomes" id="UP000000777"/>
    </source>
</evidence>
<dbReference type="Proteomes" id="UP000000777">
    <property type="component" value="Chromosome"/>
</dbReference>
<protein>
    <submittedName>
        <fullName evidence="4">Ribosomal large subunit pseudouridine synthase</fullName>
    </submittedName>
</protein>
<name>Q05FL2_CARRP</name>
<dbReference type="InterPro" id="IPR006145">
    <property type="entry name" value="PsdUridine_synth_RsuA/RluA"/>
</dbReference>
<dbReference type="PANTHER" id="PTHR21600:SF44">
    <property type="entry name" value="RIBOSOMAL LARGE SUBUNIT PSEUDOURIDINE SYNTHASE D"/>
    <property type="match status" value="1"/>
</dbReference>
<keyword evidence="2" id="KW-0413">Isomerase</keyword>
<gene>
    <name evidence="4" type="ordered locus">CRP_128</name>
</gene>
<accession>Q05FL2</accession>
<dbReference type="InterPro" id="IPR006224">
    <property type="entry name" value="PsdUridine_synth_RluA-like_CS"/>
</dbReference>
<feature type="domain" description="Pseudouridine synthase RsuA/RluA-like" evidence="3">
    <location>
        <begin position="12"/>
        <end position="146"/>
    </location>
</feature>
<evidence type="ECO:0000313" key="4">
    <source>
        <dbReference type="EMBL" id="BAF35159.1"/>
    </source>
</evidence>
<proteinExistence type="inferred from homology"/>
<dbReference type="Gene3D" id="3.30.2350.10">
    <property type="entry name" value="Pseudouridine synthase"/>
    <property type="match status" value="1"/>
</dbReference>
<dbReference type="PROSITE" id="PS01129">
    <property type="entry name" value="PSI_RLU"/>
    <property type="match status" value="1"/>
</dbReference>
<dbReference type="GO" id="GO:0000455">
    <property type="term" value="P:enzyme-directed rRNA pseudouridine synthesis"/>
    <property type="evidence" value="ECO:0007669"/>
    <property type="project" value="TreeGrafter"/>
</dbReference>
<dbReference type="KEGG" id="crp:CRP_128"/>
<evidence type="ECO:0000256" key="1">
    <source>
        <dbReference type="ARBA" id="ARBA00010876"/>
    </source>
</evidence>
<dbReference type="EMBL" id="AP009180">
    <property type="protein sequence ID" value="BAF35159.1"/>
    <property type="molecule type" value="Genomic_DNA"/>
</dbReference>
<dbReference type="OrthoDB" id="9807829at2"/>
<sequence>MFNFKINYFDNNIIVINKPIGIEVKNLLNVNFIKLNDKIPNFGILNRLDKYTSGLILVAKNFYFYFYFKKLIVKNLIKKNYISFVNKKIKKGFVNVDIFKKKKSSIIKNNKKSITYYKIIKEKKNFSFLNICIKTGRTHQIRLHMMHIEKKIFNDFYYNKTYLLNNTLHFKKMMFYYPFIKKKINLFCSLNNDIKKIFLFNFLK</sequence>
<comment type="similarity">
    <text evidence="1">Belongs to the pseudouridine synthase RluA family.</text>
</comment>
<dbReference type="AlphaFoldDB" id="Q05FL2"/>